<name>A0ABV9PHB8_9FLAO</name>
<dbReference type="EMBL" id="JBHSGV010000005">
    <property type="protein sequence ID" value="MFC4748731.1"/>
    <property type="molecule type" value="Genomic_DNA"/>
</dbReference>
<dbReference type="Gene3D" id="2.60.40.740">
    <property type="match status" value="1"/>
</dbReference>
<feature type="signal peptide" evidence="1">
    <location>
        <begin position="1"/>
        <end position="24"/>
    </location>
</feature>
<dbReference type="InterPro" id="IPR026341">
    <property type="entry name" value="T9SS_type_B"/>
</dbReference>
<keyword evidence="1" id="KW-0732">Signal</keyword>
<evidence type="ECO:0000256" key="1">
    <source>
        <dbReference type="SAM" id="SignalP"/>
    </source>
</evidence>
<protein>
    <submittedName>
        <fullName evidence="2">T9SS type B sorting domain-containing protein</fullName>
    </submittedName>
</protein>
<dbReference type="RefSeq" id="WP_213258698.1">
    <property type="nucleotide sequence ID" value="NZ_JAGYWA010000005.1"/>
</dbReference>
<reference evidence="3" key="1">
    <citation type="journal article" date="2019" name="Int. J. Syst. Evol. Microbiol.">
        <title>The Global Catalogue of Microorganisms (GCM) 10K type strain sequencing project: providing services to taxonomists for standard genome sequencing and annotation.</title>
        <authorList>
            <consortium name="The Broad Institute Genomics Platform"/>
            <consortium name="The Broad Institute Genome Sequencing Center for Infectious Disease"/>
            <person name="Wu L."/>
            <person name="Ma J."/>
        </authorList>
    </citation>
    <scope>NUCLEOTIDE SEQUENCE [LARGE SCALE GENOMIC DNA]</scope>
    <source>
        <strain evidence="3">WYCCWR 13023</strain>
    </source>
</reference>
<dbReference type="Pfam" id="PF13573">
    <property type="entry name" value="SprB"/>
    <property type="match status" value="7"/>
</dbReference>
<keyword evidence="3" id="KW-1185">Reference proteome</keyword>
<evidence type="ECO:0000313" key="3">
    <source>
        <dbReference type="Proteomes" id="UP001595935"/>
    </source>
</evidence>
<dbReference type="InterPro" id="IPR025667">
    <property type="entry name" value="SprB_repeat"/>
</dbReference>
<sequence>MKKPTIFKALIAVVFLLLSLSSYSQVREGFKTEYSASLNGDILVIGNNILNRDENKRNQRANDAFDDVSKVNDNFEMKYIDIDGDGNTFNSSSATLVIPQASRTCYEIVYAALYWAGTYQGADRSKIANVKLKTPKAGAAYKPLTGTIIYDEGKPGVTNVYASKPYACFKEITDEVKDAKDGVYTVADIMTSEGKVTPGGNSGGWSIFVVYKDPLLPNKFITSFNGFGIIRASDPPLVIPVSGFRTNPFGDVNAKLAFAALEGDASLKGDGLSIQGAKSATAGNISSLVRPIAPGTPGTPNFFNSTITDGDVILAGRTPGSINTLGYDTGVVKIDNTGNTIIQNNETDANLTINTSQDSYYMFFTALSVEIIAPKIVLRKNVLDTNDKNIGAQSVNLDQELRYELKFKNEGNDSAKGFTITDVLPQNVIFNGLSDIMVMDKNITASYDAATRTLLFTVPDYMVVSKQAGGSEYTIKFKVRVVKDCNELVDACSNEIKNTAVSKYFGVLNTTKEGFGEGSYSTISECNVGEPTSTNFLVGIDKCLFSRDVSLCGTAVLTAALGYTTYVWKDQNGVIFGGNNRQVTVNKEGVYTVENSGAVNCKPIKQTFNVTDYLKGTIKNPIKGDNIDPATGEAYGCVRDKKPFPKIFLCGLNDKRFIDTKIVGATSITWQETKDVPPASDPNPDSCPYEGATNWTTLATGPTYTVDKAGVFRLLVNYGNTCVVMHYFNVYQNLLDPKAEKQDIICDTKGQIRVTNPPENSGYVYSLDGINYQPESTFNNVAEGSYKVQIRQSELINGVISTCPFFVDVDVEKLDLVTKLEVTNPICTGDLGTIKANIENVPGDYKFILRKKGSTVEIENTGFIKNNYKVFTGVEPGFKYEVLMSTTHNGCAETKEIEVFDYRLTASAKLTKNLSACGDGQITVTVTGGTPRPGPPPYYMYYVNGNPDYFTTPDIPVTLATLPADGKYNIVVVDDKGCKVTIPTITVVPIAKPTITVTPSEVFCYGANSGNIKVDVTPADSGYTVSYSIDGVNFNSISPITNLTPGDYSLIVKYSYDNVECVDPARPVTIKGPAFPLTASAGVSELAGCGLPGFEYQGKVRITNPQGGTPFYKYSFDGQKTWIDENEAYVNPGTHTLYIKDSKDCIYAMSGVVLDPKPADPTIALDPTVYNCNGTGKTTATVTNSGGKNYTYEYYIDGKPNTPITNNVFDNVITGSHTISVKYKLVSVPTYSNLLREDFGTDLFTYTATSSPDGSSPGINPAFCWERQIEATKCNADRLFANGEYTVTSSLRNNPYHGWQNPIDHTSNSRTGGRYLAVDAGTAIPNNAVLYRKTIKDIIPGQPIQVKFFATNLLKVGNPQPDASLTVELQNAAGVPLSSQSTGKIPKTNGWVEYNRTIDPGSNSTLDFVLRLEISQVDGIDFAVDDIEVYQLPKSCVTEKKFDIIIDSNKAFKPSEPLVDDATCSDKNDGKITLTVENFDTVNGYKYSIDNGVTWNTATVSPFTISGLGKGIYNVIIKNDDAGLCSSSFSKEIKAPLTLTTTASITTPPTCKKGASITAIPGGGTPKYQYELRLADGITPYRAFQDLATFDDVPDGTYTVVVRDKSTCSSTASDVVTVTSPVKPTIELDVTSDLCYDVANKATLIVKVNGGKAPFNYSLDGQPSQKTNTFINVAPGTHSITVIDANLCEADAITGIQIGKPIVVNTKVTKPIDCTGTPDAEITVTATEGIAPYTYEVSTDGGTTFNPMLTNVYKTQTVGSYIFKVTDSKGCSATGTAVNVVTKLEPTGSIVSQTNPKCNNDANGQFTVSGSGGSGAPYEFSFDGGGFSTTSTYSNLDAFVGAVNSKKYTYQVKDSKGCLSPVYDVILNNPTKVEASATFPANTNCSSTVIITSKGDGGSGTYTYSFGGSTTYTGVNTLTVTLKATTQDITYSVKDAQGCIDTDKITVPAFNAPTKINFSVPAAITCNLTSTSITLTTTGGIAPYKYEITAGPVTGNNTTGIFTGLTPGSYSFKVTDANGCSITDTKTINGATTISASGSKTDELCVGDKNGTATFTVNGVSSTGNFTYTLTPNAGTPSLTGNVVTYTGLPSGTYNFEAIDKTTGCKTDSEKVVIDAATAIDFTVTASKINCSTTVSTLDITGITGGRPGYEYAYAASPSTVPTTAYGTTLKVDTAILTTSIDVYVKDLNNCFKKKTVTVLAEDAPKIDPVATQCYTGTPISVTITGTYVGTATFSKDGVNYGTSNTFNLTPGTYTLSLKDGFGCPASISYTVAEKLTITPEVVEDIACTPNTTIKLTSAGGTGTHTYAVSFNNGTYTTTTSPYTATVAGNYKFKVTDSANPACSAETAVIPVTLKPTVLTIKVDKTHVKCNGGSTGTILVTPTSGKAPYTYTITRQGTPATVYTVNNPSGVTEGVYDIVVKDAIGCEVTDQVTITEPTKLVVTANANPFTCDVTNTKQGTSVIIDLPNTGTAPYTYSFNGGSFTGVNTLPVTDNGADQIIKYAVMDANGCTASGQLTINKLDPPKITKVDVTPIYCNPATSQTSTATISLSRAILPTDSFVIVAGPVVNTTGATTGVFTGLTAGNYTFRVIAGNKCYDDFFKNIPPVDPFTAIATKLNDVYCFATPKETTGNIRYNVGGFKTTYSYTVNGGTAVTGQTAAIFTLPNLGEGKYDVVFTDETTLCIISTSITITQPTDALTLTVDSNKNANCKVSTATVTVSATGGTPDYKYAFVQNNVTPLDTDYKGLTTVSLNPAITTDWDVWVKDSKDCTYKVDLKIAMDTKPTVTVKVPNQCTASGNTFQIVATGADGVAPYTYSISTGAAPSPADTFTVSAGTYTITVTDANGCTGTIPVTVYDALAVRADLDKDLTCTALAPTDATITVKVVSGGKAGFSYKVKFNGGAYSATGTAFAGTSFPYTTSAAGTYQFEITDANGCTKETAVITVSTPDTVTASATPKNPTCNGDTDGSVTLKGLTGVGPFKYIFNGSALSDQTVYGGLAAGTYSYTVRDAKGCEIIGTVTLLQPAKIDPIIKPWGITCSSTQPGSIDVSLSTSSGGTAPFIYHLYDNNMKEIGSYTANTTADANAVHNFPALPFGDYYLNIVDANGCKFESNAIRIEPLPYLKFNAQTIGANCTDGVSVKLEVTGGTAPFIYSIYGIGTTSGSTTATDYTFIKLDQNTKYTFLVVDSGGCPSYLDYTTGKISDVTVTATTKNVTCFNAANGEVTFSVKQPGAGVTNVYYELRDNLTNKPFIPGIDGTTLPASPFDGTITNLKPGNYTLYIKEIGGTMCSTTTIFRITEPASELTADFDGIVNANCRSNAFVTIKAKGGTGPYTYAAALAPTVPNPGALDTSNVLELPYDAATSNNFNIIVKDANGCTYPLTLVITKDESPIIGLSVANKCAAEDNYGIVVALNNVGVTPYAIKVDSGDFVTYTGTFPYTITGLHSGDHTVTIKDKNDCTDTKTIKIDAPLLVVPEIITHPDCGTSNGEILLKPSGGSGSYAYNIFPPDPSIVITGNSITGLKYGKYTVTMSDVNNVGCSTTADFELKEATPVTFDAVVTHPLCKTDANGTITVNLLPGNDEPTYTYVITSATATPLPIGITQADNVFSNIPDGKYTITVTSGKKCFTSHTYDVIEPAVALGASVVFKDFGCTTGSTPDQAVVTVTGTGGTGPYAYNFDGSDIYTNVNSISVSASASAQTVNYYVIDKNGCKFSGTQNIAGFIPLDDIKFDVTTAPTCPLKETTITLTVVGGYAISKYEMISPVYKDNGTSAVFANLTAGNYMFKVTDARNCSIERPYKIEPLNPIDIVKTSSLNVSCNTANGTDNNGEATFTVSSFSASGNYDVVVTSTPAALPYNTPTIATGVTADVITVTGLVQGTYTVTVTDKTTLCSKGDNVTITMPAAIDFTPNATTVYCSQQDSQITVTGITGGTPNYKYAVVKAGDPKPTTFGDISVPVTVATALTDLDWDVYVQDANGCVSLAKTVSAQYDAAPVLNVPAQQCFKGTDITIDFADALISTTYNGNKTFTVNGLATGSSITFKDAGKYTIVLTDDHGCSATIDYIIEKELTVSATIKKELFCTGAVDAIIDVEIKGGKGSYQYQMYYNGAVSGGVTNTAGDFSVSVSLAGDYHFEITDSNSPVCPAVSLPVTVEAPVIPKLTPSQINVKCFTDSNGELTVVPSDGVAPYTFTITGPVNHTGDTSGTYTGLKAGFYDVTATDAKGCSNTVNIEITEPKELTADAAFPPNTTCSIATVITVTGHDGTPTGIGTGYYYNFNNTGYDTVNTFTVNDDDNGTVQTVWYTVKDKNGCETAPQSIVVQPLNKPSALSFAATAVTCAAATSDVTVTATNGVGALEFKIIEINGVTGTYTAISTTGNAVPAVFTGLLPGDYKFMVTDSNGCSYTDSFTVKDVVKIQTTGQATDKTCVYTDDGTATFTVSDFEGTYTYTITKNTGTPSAPVTTSLTEIVLTNLTIGDYKISVVDDATQCPSEFTVTVKDPIAVTVTEEGNVNANCTTFATVTVAGHGGIADYTYSFVPAGAPYGTFTDEATRKLNPATAAWYVYAMDQKGCISAPITVNITTDPLPAGFTATVTTQCADALGNYEIVVTPGTGMGPFTYSIGGGFQSELEFIVKAPGTYDLVVKDKFGCPFTFTAAVTILQPVDLVIDSKVLPTCKDGDGEVTVTATGGTGNFSYTIDGGITVTTTPAVFDKLTAGSHTIIVTDLGANNCTDKVTFELKAATEITGFKVVATNVSCFNGNDGTITASLDPTSDGVNDNPIYMYSIDGGTPQDDPVFKGLIAGDYIVSVISGRGCTDDFPVKITQPDLIVVPTPDVVQYLCTTDNVSNFATITVNGVTGGTKDYTYTFIKAGTPTPVYVGPRNFYTETDYAGGTYTITVTDRNNCSGAAVGTFTIDPFIAMDKVVIDVNQHITCAVKENITVTVKSKAGVNVPGTFKYTLTGINGTVYGPIDTTDGIFTGLEIGNYLVTVLNTVTGCTIQNVHFISDPNTFEIQAVPVASKICYGTSDGKVVLTFVDNQLNPSNDAGAFDYTITGVTATGPVTLTGSTTDAGPFEIGSLKAGTYNVIAKLKGTPTCEVTTVFTIDQPTAELIVTKTQSEITCLAGNNDGVIVASATGGWPGQYLYQLVDATTNAEVRPYSASPVFDKLMAGNYKVNVIDGFGCIASVNASLVNPTPISITISATPMLTCFDNEDGVLTINTINGGSGNYIYTLHGVLVDGTVITAKSQGAKQFTDLKAGTYYITVNDSWTCTNDSNKVTIAEPALVKATVEIFSTETCKNPPVIILRASGGTPPYTYSADGINNLGTFASFTTITLPVTNAKTEYKYFVQDSKGCKSYVSNTTEFLPVPELGFERESKIDIRCKGGSTGSITVLAKGGLGNYIYTLQNGAGVNITPAPVQTTPGSFTNLPIGDYIVKVTSLDCSVPSMLFKLTEPNAPLEATAVPTDLTCNGFNNGKITVNAKGGTGIYKYAIEPEFRQFFDKNVFENLKPGFYDILVQDENECYIFLKDVEVKEPGLLIATEIPNSMIPEVCVGDKNGAFSIEITGGTAPYTESLDNDKGPYLPVTGNTRDYTGLTGGMHTVYIIDSKGCTSEVVIDMPLPVVLDPTAEVNYDCVDNKAANRVTITVDESITDLSEVDYQLDGTGAFQTSNIFINVAPGNHFVVARHTNGCEVPTASFNIIGYEKLVLSLSEEKGVWNVITATAVGGGGDYMYSIDGGSFTTENKFKIYKTGTYTITVRDKNGCTDTKEYFIKYVDVCLDNYFTPNGDGVYDTWGPGCTNIYNNLEFSIFDRYGRVIAKYHYGQKWDGRYNGEELPSGDYWYVLKLNDENDGREFVGHFTLYR</sequence>
<gene>
    <name evidence="2" type="ORF">ACFO5S_14845</name>
</gene>
<comment type="caution">
    <text evidence="2">The sequence shown here is derived from an EMBL/GenBank/DDBJ whole genome shotgun (WGS) entry which is preliminary data.</text>
</comment>
<dbReference type="NCBIfam" id="TIGR04131">
    <property type="entry name" value="Bac_Flav_CTERM"/>
    <property type="match status" value="1"/>
</dbReference>
<dbReference type="Proteomes" id="UP001595935">
    <property type="component" value="Unassembled WGS sequence"/>
</dbReference>
<feature type="chain" id="PRO_5045770730" evidence="1">
    <location>
        <begin position="25"/>
        <end position="5861"/>
    </location>
</feature>
<evidence type="ECO:0000313" key="2">
    <source>
        <dbReference type="EMBL" id="MFC4748731.1"/>
    </source>
</evidence>
<proteinExistence type="predicted"/>
<accession>A0ABV9PHB8</accession>
<dbReference type="Pfam" id="PF13585">
    <property type="entry name" value="CHU_C"/>
    <property type="match status" value="1"/>
</dbReference>
<organism evidence="2 3">
    <name type="scientific">Flavobacterium branchiicola</name>
    <dbReference type="NCBI Taxonomy" id="1114875"/>
    <lineage>
        <taxon>Bacteria</taxon>
        <taxon>Pseudomonadati</taxon>
        <taxon>Bacteroidota</taxon>
        <taxon>Flavobacteriia</taxon>
        <taxon>Flavobacteriales</taxon>
        <taxon>Flavobacteriaceae</taxon>
        <taxon>Flavobacterium</taxon>
    </lineage>
</organism>